<reference evidence="4 6" key="2">
    <citation type="submission" date="2019-03" db="EMBL/GenBank/DDBJ databases">
        <title>Genomic Encyclopedia of Type Strains, Phase IV (KMG-IV): sequencing the most valuable type-strain genomes for metagenomic binning, comparative biology and taxonomic classification.</title>
        <authorList>
            <person name="Goeker M."/>
        </authorList>
    </citation>
    <scope>NUCLEOTIDE SEQUENCE [LARGE SCALE GENOMIC DNA]</scope>
    <source>
        <strain evidence="4 6">DSM 203</strain>
    </source>
</reference>
<dbReference type="EMBL" id="LSYU01000060">
    <property type="protein sequence ID" value="KXX64290.1"/>
    <property type="molecule type" value="Genomic_DNA"/>
</dbReference>
<sequence>MRDDHRRPTREEFTVAGGALVDKIKELVRQGNVRRLIVRRPSGQILTDVPLNAGLGVAAALTLIAPVLTALGAIAALLAQFRIEIERDPGQPRGPYPDDRR</sequence>
<name>A0A4R4A627_MARGR</name>
<keyword evidence="1" id="KW-0812">Transmembrane</keyword>
<dbReference type="Pfam" id="PF14242">
    <property type="entry name" value="DUF4342"/>
    <property type="match status" value="1"/>
</dbReference>
<dbReference type="AlphaFoldDB" id="A0A4R4A627"/>
<feature type="domain" description="DUF4342" evidence="2">
    <location>
        <begin position="9"/>
        <end position="87"/>
    </location>
</feature>
<dbReference type="EMBL" id="SMDC01000014">
    <property type="protein sequence ID" value="TCW33363.1"/>
    <property type="molecule type" value="Genomic_DNA"/>
</dbReference>
<evidence type="ECO:0000313" key="4">
    <source>
        <dbReference type="EMBL" id="TCW33363.1"/>
    </source>
</evidence>
<evidence type="ECO:0000259" key="2">
    <source>
        <dbReference type="Pfam" id="PF14242"/>
    </source>
</evidence>
<dbReference type="Proteomes" id="UP000295247">
    <property type="component" value="Unassembled WGS sequence"/>
</dbReference>
<comment type="caution">
    <text evidence="4">The sequence shown here is derived from an EMBL/GenBank/DDBJ whole genome shotgun (WGS) entry which is preliminary data.</text>
</comment>
<accession>A0A4R4A627</accession>
<evidence type="ECO:0000313" key="3">
    <source>
        <dbReference type="EMBL" id="KXX64290.1"/>
    </source>
</evidence>
<reference evidence="3 5" key="1">
    <citation type="submission" date="2016-02" db="EMBL/GenBank/DDBJ databases">
        <title>Genome sequence of Marichromatium gracile YL-28, a purple sulfur bacterium.</title>
        <authorList>
            <person name="Zhao C."/>
            <person name="Hong X."/>
            <person name="Chen S."/>
            <person name="Yang S."/>
        </authorList>
    </citation>
    <scope>NUCLEOTIDE SEQUENCE [LARGE SCALE GENOMIC DNA]</scope>
    <source>
        <strain evidence="3 5">YL28</strain>
    </source>
</reference>
<evidence type="ECO:0000256" key="1">
    <source>
        <dbReference type="SAM" id="Phobius"/>
    </source>
</evidence>
<dbReference type="Proteomes" id="UP000075766">
    <property type="component" value="Unassembled WGS sequence"/>
</dbReference>
<evidence type="ECO:0000313" key="5">
    <source>
        <dbReference type="Proteomes" id="UP000075766"/>
    </source>
</evidence>
<protein>
    <submittedName>
        <fullName evidence="4">Uncharacterized protein DUF4342</fullName>
    </submittedName>
</protein>
<evidence type="ECO:0000313" key="6">
    <source>
        <dbReference type="Proteomes" id="UP000295247"/>
    </source>
</evidence>
<keyword evidence="5" id="KW-1185">Reference proteome</keyword>
<dbReference type="RefSeq" id="WP_062275694.1">
    <property type="nucleotide sequence ID" value="NZ_JAKEDQ010000031.1"/>
</dbReference>
<dbReference type="InterPro" id="IPR025642">
    <property type="entry name" value="DUF4342"/>
</dbReference>
<feature type="transmembrane region" description="Helical" evidence="1">
    <location>
        <begin position="55"/>
        <end position="79"/>
    </location>
</feature>
<gene>
    <name evidence="3" type="ORF">AY586_14100</name>
    <name evidence="4" type="ORF">EDC29_11410</name>
</gene>
<keyword evidence="1" id="KW-1133">Transmembrane helix</keyword>
<proteinExistence type="predicted"/>
<keyword evidence="1" id="KW-0472">Membrane</keyword>
<organism evidence="4 6">
    <name type="scientific">Marichromatium gracile</name>
    <name type="common">Chromatium gracile</name>
    <dbReference type="NCBI Taxonomy" id="1048"/>
    <lineage>
        <taxon>Bacteria</taxon>
        <taxon>Pseudomonadati</taxon>
        <taxon>Pseudomonadota</taxon>
        <taxon>Gammaproteobacteria</taxon>
        <taxon>Chromatiales</taxon>
        <taxon>Chromatiaceae</taxon>
        <taxon>Marichromatium</taxon>
    </lineage>
</organism>